<protein>
    <recommendedName>
        <fullName evidence="3">F-box domain-containing protein</fullName>
    </recommendedName>
</protein>
<reference evidence="1" key="1">
    <citation type="submission" date="2022-06" db="EMBL/GenBank/DDBJ databases">
        <title>Genome Sequence of Candolleomyces eurysporus.</title>
        <authorList>
            <person name="Buettner E."/>
        </authorList>
    </citation>
    <scope>NUCLEOTIDE SEQUENCE</scope>
    <source>
        <strain evidence="1">VTCC 930004</strain>
    </source>
</reference>
<accession>A0A9W8IZV2</accession>
<dbReference type="Proteomes" id="UP001140091">
    <property type="component" value="Unassembled WGS sequence"/>
</dbReference>
<keyword evidence="2" id="KW-1185">Reference proteome</keyword>
<dbReference type="SUPFAM" id="SSF81383">
    <property type="entry name" value="F-box domain"/>
    <property type="match status" value="1"/>
</dbReference>
<gene>
    <name evidence="1" type="ORF">H1R20_g15421</name>
</gene>
<dbReference type="AlphaFoldDB" id="A0A9W8IZV2"/>
<feature type="non-terminal residue" evidence="1">
    <location>
        <position position="546"/>
    </location>
</feature>
<dbReference type="EMBL" id="JANBPK010001563">
    <property type="protein sequence ID" value="KAJ2921678.1"/>
    <property type="molecule type" value="Genomic_DNA"/>
</dbReference>
<evidence type="ECO:0008006" key="3">
    <source>
        <dbReference type="Google" id="ProtNLM"/>
    </source>
</evidence>
<dbReference type="OrthoDB" id="3011922at2759"/>
<organism evidence="1 2">
    <name type="scientific">Candolleomyces eurysporus</name>
    <dbReference type="NCBI Taxonomy" id="2828524"/>
    <lineage>
        <taxon>Eukaryota</taxon>
        <taxon>Fungi</taxon>
        <taxon>Dikarya</taxon>
        <taxon>Basidiomycota</taxon>
        <taxon>Agaricomycotina</taxon>
        <taxon>Agaricomycetes</taxon>
        <taxon>Agaricomycetidae</taxon>
        <taxon>Agaricales</taxon>
        <taxon>Agaricineae</taxon>
        <taxon>Psathyrellaceae</taxon>
        <taxon>Candolleomyces</taxon>
    </lineage>
</organism>
<proteinExistence type="predicted"/>
<dbReference type="InterPro" id="IPR036047">
    <property type="entry name" value="F-box-like_dom_sf"/>
</dbReference>
<evidence type="ECO:0000313" key="1">
    <source>
        <dbReference type="EMBL" id="KAJ2921678.1"/>
    </source>
</evidence>
<name>A0A9W8IZV2_9AGAR</name>
<sequence>MSMLQPSYIPYTHSEPLFVIPEVLEIEDTRTNTMISGFPSSVLSNVLTFLVNSCTSNNPSQPAHDLLRVSHVDSHLRKACLGNPALWNQVLSLNGISPRFFSAIVERSGTLPLSLSVREDGSLSTGPEVWSLLMDILLRIRSLDVEVDEGYEGTKARFLLALLTINAPALEECVIVFHGQRSVPLNCFIPHGRTPRLRQLELINCFIPLDRCHFPQLASIAVRSINGEPTLPSPYDCLRFHVQFRYLRQLVLWNAVQQSSTPNQIIRPPPVELPFLEALILLGSGAACKQLAEVFRIPSECNRSVTIQFPGDCQCTSADATAAALAACSFIPEDLKYTACLLESTSVVQALKFSTPSQKGTAKFSFLIGKSLDFPAFGPISFLLKASAYVPFISWLPGFAMTAQDAFLFTLWQSLSLTCNNALSSVDLLNLSFDGSSAAPHFLVPLFESMPNIAMVAAMVPQVYSNPSFLNITGRKELFPKLDTLGIPLNRSKADLTCLPQLLRHRQGIRNVLFYICPVWSGQVRSTIQDLTKDFPENVEIGWMEN</sequence>
<evidence type="ECO:0000313" key="2">
    <source>
        <dbReference type="Proteomes" id="UP001140091"/>
    </source>
</evidence>
<comment type="caution">
    <text evidence="1">The sequence shown here is derived from an EMBL/GenBank/DDBJ whole genome shotgun (WGS) entry which is preliminary data.</text>
</comment>